<gene>
    <name evidence="1" type="ORF">AVEN_214046_1</name>
</gene>
<sequence length="103" mass="11670">MTVLCLSYYDAVKGLVSFVEKMNSRDVHRNLHRISVPLYVIPQMSTFTAHVYFGRSMLHLPFACLTPKPAVTAHAISYTQWGSFGRLLFETGEEGSWASWAWG</sequence>
<reference evidence="1 2" key="1">
    <citation type="journal article" date="2019" name="Sci. Rep.">
        <title>Orb-weaving spider Araneus ventricosus genome elucidates the spidroin gene catalogue.</title>
        <authorList>
            <person name="Kono N."/>
            <person name="Nakamura H."/>
            <person name="Ohtoshi R."/>
            <person name="Moran D.A.P."/>
            <person name="Shinohara A."/>
            <person name="Yoshida Y."/>
            <person name="Fujiwara M."/>
            <person name="Mori M."/>
            <person name="Tomita M."/>
            <person name="Arakawa K."/>
        </authorList>
    </citation>
    <scope>NUCLEOTIDE SEQUENCE [LARGE SCALE GENOMIC DNA]</scope>
</reference>
<evidence type="ECO:0000313" key="1">
    <source>
        <dbReference type="EMBL" id="GBO14914.1"/>
    </source>
</evidence>
<name>A0A4Y2US41_ARAVE</name>
<keyword evidence="2" id="KW-1185">Reference proteome</keyword>
<proteinExistence type="predicted"/>
<dbReference type="EMBL" id="BGPR01039011">
    <property type="protein sequence ID" value="GBO14914.1"/>
    <property type="molecule type" value="Genomic_DNA"/>
</dbReference>
<dbReference type="AlphaFoldDB" id="A0A4Y2US41"/>
<comment type="caution">
    <text evidence="1">The sequence shown here is derived from an EMBL/GenBank/DDBJ whole genome shotgun (WGS) entry which is preliminary data.</text>
</comment>
<accession>A0A4Y2US41</accession>
<evidence type="ECO:0000313" key="2">
    <source>
        <dbReference type="Proteomes" id="UP000499080"/>
    </source>
</evidence>
<organism evidence="1 2">
    <name type="scientific">Araneus ventricosus</name>
    <name type="common">Orbweaver spider</name>
    <name type="synonym">Epeira ventricosa</name>
    <dbReference type="NCBI Taxonomy" id="182803"/>
    <lineage>
        <taxon>Eukaryota</taxon>
        <taxon>Metazoa</taxon>
        <taxon>Ecdysozoa</taxon>
        <taxon>Arthropoda</taxon>
        <taxon>Chelicerata</taxon>
        <taxon>Arachnida</taxon>
        <taxon>Araneae</taxon>
        <taxon>Araneomorphae</taxon>
        <taxon>Entelegynae</taxon>
        <taxon>Araneoidea</taxon>
        <taxon>Araneidae</taxon>
        <taxon>Araneus</taxon>
    </lineage>
</organism>
<dbReference type="Proteomes" id="UP000499080">
    <property type="component" value="Unassembled WGS sequence"/>
</dbReference>
<protein>
    <submittedName>
        <fullName evidence="1">Uncharacterized protein</fullName>
    </submittedName>
</protein>